<sequence length="140" mass="14442">MNTMKRSMVSTCTGLSLAAALTITSAMSAGATQLTDEDPAHSSSATTQVSEDEALVDVSPSDADTQAVPVIAIIIAVIAMGGSAHAMGTEAARKAYYAGLRNAEYQSIKWTVRATVVTALGPALGGTFMVGFENQFYAMS</sequence>
<keyword evidence="3" id="KW-0732">Signal</keyword>
<keyword evidence="2" id="KW-1133">Transmembrane helix</keyword>
<evidence type="ECO:0000313" key="5">
    <source>
        <dbReference type="Proteomes" id="UP000194464"/>
    </source>
</evidence>
<feature type="chain" id="PRO_5045424547" evidence="3">
    <location>
        <begin position="29"/>
        <end position="140"/>
    </location>
</feature>
<feature type="transmembrane region" description="Helical" evidence="2">
    <location>
        <begin position="67"/>
        <end position="89"/>
    </location>
</feature>
<evidence type="ECO:0000313" key="4">
    <source>
        <dbReference type="EMBL" id="SMQ73145.1"/>
    </source>
</evidence>
<feature type="region of interest" description="Disordered" evidence="1">
    <location>
        <begin position="34"/>
        <end position="54"/>
    </location>
</feature>
<dbReference type="Proteomes" id="UP000194464">
    <property type="component" value="Unassembled WGS sequence"/>
</dbReference>
<dbReference type="EMBL" id="FXWJ01000005">
    <property type="protein sequence ID" value="SMQ73145.1"/>
    <property type="molecule type" value="Genomic_DNA"/>
</dbReference>
<dbReference type="RefSeq" id="WP_086474784.1">
    <property type="nucleotide sequence ID" value="NZ_FXWJ01000005.1"/>
</dbReference>
<proteinExistence type="predicted"/>
<name>A0ABY1RHB0_9MICO</name>
<evidence type="ECO:0000256" key="1">
    <source>
        <dbReference type="SAM" id="MobiDB-lite"/>
    </source>
</evidence>
<gene>
    <name evidence="4" type="ORF">SAMN06295909_3129</name>
</gene>
<accession>A0ABY1RHB0</accession>
<protein>
    <submittedName>
        <fullName evidence="4">Uncharacterized protein</fullName>
    </submittedName>
</protein>
<comment type="caution">
    <text evidence="4">The sequence shown here is derived from an EMBL/GenBank/DDBJ whole genome shotgun (WGS) entry which is preliminary data.</text>
</comment>
<keyword evidence="2" id="KW-0812">Transmembrane</keyword>
<organism evidence="4 5">
    <name type="scientific">Plantibacter elymi</name>
    <name type="common">nom. nud.</name>
    <dbReference type="NCBI Taxonomy" id="199708"/>
    <lineage>
        <taxon>Bacteria</taxon>
        <taxon>Bacillati</taxon>
        <taxon>Actinomycetota</taxon>
        <taxon>Actinomycetes</taxon>
        <taxon>Micrococcales</taxon>
        <taxon>Microbacteriaceae</taxon>
        <taxon>Plantibacter</taxon>
    </lineage>
</organism>
<evidence type="ECO:0000256" key="3">
    <source>
        <dbReference type="SAM" id="SignalP"/>
    </source>
</evidence>
<keyword evidence="5" id="KW-1185">Reference proteome</keyword>
<evidence type="ECO:0000256" key="2">
    <source>
        <dbReference type="SAM" id="Phobius"/>
    </source>
</evidence>
<feature type="transmembrane region" description="Helical" evidence="2">
    <location>
        <begin position="110"/>
        <end position="132"/>
    </location>
</feature>
<feature type="signal peptide" evidence="3">
    <location>
        <begin position="1"/>
        <end position="28"/>
    </location>
</feature>
<reference evidence="4 5" key="1">
    <citation type="submission" date="2017-04" db="EMBL/GenBank/DDBJ databases">
        <authorList>
            <person name="Varghese N."/>
            <person name="Submissions S."/>
        </authorList>
    </citation>
    <scope>NUCLEOTIDE SEQUENCE [LARGE SCALE GENOMIC DNA]</scope>
    <source>
        <strain evidence="4 5">VKM Ac-1784</strain>
    </source>
</reference>
<keyword evidence="2" id="KW-0472">Membrane</keyword>